<accession>A0A4P9VZC2</accession>
<feature type="compositionally biased region" description="Polar residues" evidence="1">
    <location>
        <begin position="1"/>
        <end position="10"/>
    </location>
</feature>
<feature type="region of interest" description="Disordered" evidence="1">
    <location>
        <begin position="1"/>
        <end position="22"/>
    </location>
</feature>
<name>A0A4P9VZC2_9FUNG</name>
<sequence>MPYQDRTSSWPRRKKRPPAGTTSLCMTWQISPALTETPLSCELFLGPEGGGGMVVSQRAQCAVEKCPSIVADQNNPTPGELWSPSSLLSLSSNDGMDALQALQGTDASTITLDLFMAAMD</sequence>
<evidence type="ECO:0000313" key="3">
    <source>
        <dbReference type="Proteomes" id="UP000269721"/>
    </source>
</evidence>
<dbReference type="Proteomes" id="UP000269721">
    <property type="component" value="Unassembled WGS sequence"/>
</dbReference>
<keyword evidence="3" id="KW-1185">Reference proteome</keyword>
<feature type="non-terminal residue" evidence="2">
    <location>
        <position position="120"/>
    </location>
</feature>
<organism evidence="2 3">
    <name type="scientific">Blyttiomyces helicus</name>
    <dbReference type="NCBI Taxonomy" id="388810"/>
    <lineage>
        <taxon>Eukaryota</taxon>
        <taxon>Fungi</taxon>
        <taxon>Fungi incertae sedis</taxon>
        <taxon>Chytridiomycota</taxon>
        <taxon>Chytridiomycota incertae sedis</taxon>
        <taxon>Chytridiomycetes</taxon>
        <taxon>Chytridiomycetes incertae sedis</taxon>
        <taxon>Blyttiomyces</taxon>
    </lineage>
</organism>
<proteinExistence type="predicted"/>
<protein>
    <submittedName>
        <fullName evidence="2">Uncharacterized protein</fullName>
    </submittedName>
</protein>
<dbReference type="AlphaFoldDB" id="A0A4P9VZC2"/>
<evidence type="ECO:0000256" key="1">
    <source>
        <dbReference type="SAM" id="MobiDB-lite"/>
    </source>
</evidence>
<evidence type="ECO:0000313" key="2">
    <source>
        <dbReference type="EMBL" id="RKO84662.1"/>
    </source>
</evidence>
<gene>
    <name evidence="2" type="ORF">BDK51DRAFT_31258</name>
</gene>
<reference evidence="3" key="1">
    <citation type="journal article" date="2018" name="Nat. Microbiol.">
        <title>Leveraging single-cell genomics to expand the fungal tree of life.</title>
        <authorList>
            <person name="Ahrendt S.R."/>
            <person name="Quandt C.A."/>
            <person name="Ciobanu D."/>
            <person name="Clum A."/>
            <person name="Salamov A."/>
            <person name="Andreopoulos B."/>
            <person name="Cheng J.F."/>
            <person name="Woyke T."/>
            <person name="Pelin A."/>
            <person name="Henrissat B."/>
            <person name="Reynolds N.K."/>
            <person name="Benny G.L."/>
            <person name="Smith M.E."/>
            <person name="James T.Y."/>
            <person name="Grigoriev I.V."/>
        </authorList>
    </citation>
    <scope>NUCLEOTIDE SEQUENCE [LARGE SCALE GENOMIC DNA]</scope>
</reference>
<dbReference type="EMBL" id="KZ999870">
    <property type="protein sequence ID" value="RKO84662.1"/>
    <property type="molecule type" value="Genomic_DNA"/>
</dbReference>